<feature type="region of interest" description="Disordered" evidence="1">
    <location>
        <begin position="443"/>
        <end position="466"/>
    </location>
</feature>
<protein>
    <submittedName>
        <fullName evidence="2">Uncharacterized protein</fullName>
    </submittedName>
</protein>
<comment type="caution">
    <text evidence="2">The sequence shown here is derived from an EMBL/GenBank/DDBJ whole genome shotgun (WGS) entry which is preliminary data.</text>
</comment>
<feature type="compositionally biased region" description="Polar residues" evidence="1">
    <location>
        <begin position="455"/>
        <end position="466"/>
    </location>
</feature>
<sequence>MACSHGLPSIALKGAFLSTTRKLVSRLTPHATVGSWMVPKEKVVSPANPNFERHNGNLMFFLCGAGGGVVTDLPVLRPRSSSTKTRSMHSLLTGGGESLPSGSFPRAAINFLTARHSSVECTLFLWYLQYFPRSTSGLSSSVALSIANKVRSCYSETKGSQMSLWVARSIVLQETESPDVLEAKTSDPICERGGEQPIGNKGGAGRLGKASVALVSFPVARSRRDLIRQVGRVISVWRLYRDVSFSAPCLRRGSDLVRSRRIRVLGDVLRVSVMDSINLGSGREIRWEVPVRNVIVWDLNWSTHVVAPSGICGDPPGYSVGQFRDIRWIPGGESSSNSNSVIPADFVVLDYEKEPKDHLILGRAFLATAGARFDVKRGKISLKVSDLEMKFGMDGSKLTKTISSIASSIDTTPQTAQNPTTEPHTTLPSAQLANESCRDTVSINTTTPVDRHPRVSQTDDSTHSLQPTHLEDLCNKFSSISSPALPLINSLDSSMSASLDNKPRVLRKLVSPVVLAGDEKSVDRHPQLPHLDQFKHLLGRQGGSSNPPPLHPHPELHQVKLLTQNKHLVGGNPLVRVNPTIEKSRWQTNRLEEILVSNTTTKAGANITAFPFTSSND</sequence>
<dbReference type="AlphaFoldDB" id="A0A8T1XCS9"/>
<proteinExistence type="predicted"/>
<dbReference type="PANTHER" id="PTHR33067">
    <property type="entry name" value="RNA-DIRECTED DNA POLYMERASE-RELATED"/>
    <property type="match status" value="1"/>
</dbReference>
<reference evidence="2 3" key="1">
    <citation type="submission" date="2020-12" db="EMBL/GenBank/DDBJ databases">
        <title>Concerted genomic and epigenomic changes stabilize Arabidopsis allopolyploids.</title>
        <authorList>
            <person name="Chen Z."/>
        </authorList>
    </citation>
    <scope>NUCLEOTIDE SEQUENCE [LARGE SCALE GENOMIC DNA]</scope>
    <source>
        <strain evidence="2">As9502</strain>
        <tissue evidence="2">Leaf</tissue>
    </source>
</reference>
<organism evidence="2 3">
    <name type="scientific">Arabidopsis suecica</name>
    <name type="common">Swedish thale-cress</name>
    <name type="synonym">Cardaminopsis suecica</name>
    <dbReference type="NCBI Taxonomy" id="45249"/>
    <lineage>
        <taxon>Eukaryota</taxon>
        <taxon>Viridiplantae</taxon>
        <taxon>Streptophyta</taxon>
        <taxon>Embryophyta</taxon>
        <taxon>Tracheophyta</taxon>
        <taxon>Spermatophyta</taxon>
        <taxon>Magnoliopsida</taxon>
        <taxon>eudicotyledons</taxon>
        <taxon>Gunneridae</taxon>
        <taxon>Pentapetalae</taxon>
        <taxon>rosids</taxon>
        <taxon>malvids</taxon>
        <taxon>Brassicales</taxon>
        <taxon>Brassicaceae</taxon>
        <taxon>Camelineae</taxon>
        <taxon>Arabidopsis</taxon>
    </lineage>
</organism>
<dbReference type="PANTHER" id="PTHR33067:SF9">
    <property type="entry name" value="RNA-DIRECTED DNA POLYMERASE"/>
    <property type="match status" value="1"/>
</dbReference>
<dbReference type="Proteomes" id="UP000694251">
    <property type="component" value="Unassembled WGS sequence"/>
</dbReference>
<dbReference type="EMBL" id="JAEFBJ010000127">
    <property type="protein sequence ID" value="KAG7529699.1"/>
    <property type="molecule type" value="Genomic_DNA"/>
</dbReference>
<evidence type="ECO:0000256" key="1">
    <source>
        <dbReference type="SAM" id="MobiDB-lite"/>
    </source>
</evidence>
<accession>A0A8T1XCS9</accession>
<evidence type="ECO:0000313" key="2">
    <source>
        <dbReference type="EMBL" id="KAG7529699.1"/>
    </source>
</evidence>
<keyword evidence="3" id="KW-1185">Reference proteome</keyword>
<gene>
    <name evidence="2" type="ORF">ISN44_Un127g000060</name>
</gene>
<evidence type="ECO:0000313" key="3">
    <source>
        <dbReference type="Proteomes" id="UP000694251"/>
    </source>
</evidence>
<name>A0A8T1XCS9_ARASU</name>